<organism evidence="2 3">
    <name type="scientific">Pseudoflavonifractor intestinihominis</name>
    <dbReference type="NCBI Taxonomy" id="3133171"/>
    <lineage>
        <taxon>Bacteria</taxon>
        <taxon>Bacillati</taxon>
        <taxon>Bacillota</taxon>
        <taxon>Clostridia</taxon>
        <taxon>Eubacteriales</taxon>
        <taxon>Oscillospiraceae</taxon>
        <taxon>Pseudoflavonifractor</taxon>
    </lineage>
</organism>
<keyword evidence="1" id="KW-0812">Transmembrane</keyword>
<dbReference type="Proteomes" id="UP001464378">
    <property type="component" value="Unassembled WGS sequence"/>
</dbReference>
<protein>
    <recommendedName>
        <fullName evidence="4">Flagellin Flp1-like domain-containing protein</fullName>
    </recommendedName>
</protein>
<reference evidence="2 3" key="1">
    <citation type="submission" date="2024-03" db="EMBL/GenBank/DDBJ databases">
        <title>Human intestinal bacterial collection.</title>
        <authorList>
            <person name="Pauvert C."/>
            <person name="Hitch T.C.A."/>
            <person name="Clavel T."/>
        </authorList>
    </citation>
    <scope>NUCLEOTIDE SEQUENCE [LARGE SCALE GENOMIC DNA]</scope>
    <source>
        <strain evidence="2 3">CLA-AP-H29</strain>
    </source>
</reference>
<dbReference type="RefSeq" id="WP_349231103.1">
    <property type="nucleotide sequence ID" value="NZ_JBBMFK010000004.1"/>
</dbReference>
<name>A0ABV1E7P9_9FIRM</name>
<keyword evidence="1" id="KW-0472">Membrane</keyword>
<evidence type="ECO:0000313" key="3">
    <source>
        <dbReference type="Proteomes" id="UP001464378"/>
    </source>
</evidence>
<evidence type="ECO:0000256" key="1">
    <source>
        <dbReference type="SAM" id="Phobius"/>
    </source>
</evidence>
<evidence type="ECO:0000313" key="2">
    <source>
        <dbReference type="EMBL" id="MEQ2442652.1"/>
    </source>
</evidence>
<sequence length="43" mass="5019">MWFYELGAILLVLVAVVIVGNLWFHTVESLLDRLKGLFSRRKD</sequence>
<keyword evidence="1" id="KW-1133">Transmembrane helix</keyword>
<keyword evidence="3" id="KW-1185">Reference proteome</keyword>
<feature type="transmembrane region" description="Helical" evidence="1">
    <location>
        <begin position="6"/>
        <end position="24"/>
    </location>
</feature>
<comment type="caution">
    <text evidence="2">The sequence shown here is derived from an EMBL/GenBank/DDBJ whole genome shotgun (WGS) entry which is preliminary data.</text>
</comment>
<dbReference type="EMBL" id="JBBMFK010000004">
    <property type="protein sequence ID" value="MEQ2442652.1"/>
    <property type="molecule type" value="Genomic_DNA"/>
</dbReference>
<proteinExistence type="predicted"/>
<gene>
    <name evidence="2" type="ORF">WMO64_04150</name>
</gene>
<accession>A0ABV1E7P9</accession>
<evidence type="ECO:0008006" key="4">
    <source>
        <dbReference type="Google" id="ProtNLM"/>
    </source>
</evidence>